<sequence>MSYESQLLTVAGVMLLGCASPGPDLVAITSHAFVRRKAGLFVALGIVTSHVIWAALAVFGLGVILVKIAWLYDVIRIAGVVYLLYLGVKIPAGLGAPAADIDSMDRPACSRIFAYRRGLLVGMTNPKGAAFFGSLFVTVLPAHAPAWVHAATLGIVAAVSISWSCGMALLFSTDRVQSSYRRLHKPIQAVMGSILIGLGAKFALDH</sequence>
<keyword evidence="5 6" id="KW-0472">Membrane</keyword>
<keyword evidence="8" id="KW-1185">Reference proteome</keyword>
<comment type="subcellular location">
    <subcellularLocation>
        <location evidence="1">Cell membrane</location>
        <topology evidence="1">Multi-pass membrane protein</topology>
    </subcellularLocation>
</comment>
<keyword evidence="3 6" id="KW-0812">Transmembrane</keyword>
<evidence type="ECO:0000256" key="1">
    <source>
        <dbReference type="ARBA" id="ARBA00004651"/>
    </source>
</evidence>
<dbReference type="RefSeq" id="WP_219797332.1">
    <property type="nucleotide sequence ID" value="NZ_CP080095.1"/>
</dbReference>
<proteinExistence type="predicted"/>
<feature type="transmembrane region" description="Helical" evidence="6">
    <location>
        <begin position="119"/>
        <end position="140"/>
    </location>
</feature>
<evidence type="ECO:0000256" key="2">
    <source>
        <dbReference type="ARBA" id="ARBA00022475"/>
    </source>
</evidence>
<keyword evidence="4 6" id="KW-1133">Transmembrane helix</keyword>
<dbReference type="Pfam" id="PF01810">
    <property type="entry name" value="LysE"/>
    <property type="match status" value="1"/>
</dbReference>
<feature type="transmembrane region" description="Helical" evidence="6">
    <location>
        <begin position="146"/>
        <end position="171"/>
    </location>
</feature>
<feature type="transmembrane region" description="Helical" evidence="6">
    <location>
        <begin position="40"/>
        <end position="65"/>
    </location>
</feature>
<evidence type="ECO:0000313" key="7">
    <source>
        <dbReference type="EMBL" id="QYD67956.1"/>
    </source>
</evidence>
<evidence type="ECO:0000256" key="3">
    <source>
        <dbReference type="ARBA" id="ARBA00022692"/>
    </source>
</evidence>
<evidence type="ECO:0000256" key="5">
    <source>
        <dbReference type="ARBA" id="ARBA00023136"/>
    </source>
</evidence>
<accession>A0ABX8UGF1</accession>
<gene>
    <name evidence="7" type="ORF">KZJ38_16840</name>
</gene>
<evidence type="ECO:0000313" key="8">
    <source>
        <dbReference type="Proteomes" id="UP000826462"/>
    </source>
</evidence>
<feature type="transmembrane region" description="Helical" evidence="6">
    <location>
        <begin position="77"/>
        <end position="99"/>
    </location>
</feature>
<protein>
    <submittedName>
        <fullName evidence="7">LysE family transporter</fullName>
    </submittedName>
</protein>
<name>A0ABX8UGF1_9BURK</name>
<evidence type="ECO:0000256" key="4">
    <source>
        <dbReference type="ARBA" id="ARBA00022989"/>
    </source>
</evidence>
<evidence type="ECO:0000256" key="6">
    <source>
        <dbReference type="SAM" id="Phobius"/>
    </source>
</evidence>
<dbReference type="InterPro" id="IPR001123">
    <property type="entry name" value="LeuE-type"/>
</dbReference>
<dbReference type="PANTHER" id="PTHR30086:SF20">
    <property type="entry name" value="ARGININE EXPORTER PROTEIN ARGO-RELATED"/>
    <property type="match status" value="1"/>
</dbReference>
<organism evidence="7 8">
    <name type="scientific">Paraburkholderia edwinii</name>
    <dbReference type="NCBI Taxonomy" id="2861782"/>
    <lineage>
        <taxon>Bacteria</taxon>
        <taxon>Pseudomonadati</taxon>
        <taxon>Pseudomonadota</taxon>
        <taxon>Betaproteobacteria</taxon>
        <taxon>Burkholderiales</taxon>
        <taxon>Burkholderiaceae</taxon>
        <taxon>Paraburkholderia</taxon>
    </lineage>
</organism>
<dbReference type="EMBL" id="CP080095">
    <property type="protein sequence ID" value="QYD67956.1"/>
    <property type="molecule type" value="Genomic_DNA"/>
</dbReference>
<reference evidence="7 8" key="1">
    <citation type="submission" date="2021-07" db="EMBL/GenBank/DDBJ databases">
        <title>Paraburkholderia edwinii protects Aspergillus sp. from phenazines by acting as a toxin sponge.</title>
        <authorList>
            <person name="Dahlstrom K.M."/>
            <person name="Newman D.K."/>
        </authorList>
    </citation>
    <scope>NUCLEOTIDE SEQUENCE [LARGE SCALE GENOMIC DNA]</scope>
    <source>
        <strain evidence="7 8">Pe01</strain>
    </source>
</reference>
<dbReference type="Proteomes" id="UP000826462">
    <property type="component" value="Chromosome 1"/>
</dbReference>
<keyword evidence="2" id="KW-1003">Cell membrane</keyword>
<dbReference type="PANTHER" id="PTHR30086">
    <property type="entry name" value="ARGININE EXPORTER PROTEIN ARGO"/>
    <property type="match status" value="1"/>
</dbReference>